<evidence type="ECO:0008006" key="3">
    <source>
        <dbReference type="Google" id="ProtNLM"/>
    </source>
</evidence>
<dbReference type="InterPro" id="IPR019270">
    <property type="entry name" value="DUF2283"/>
</dbReference>
<dbReference type="Proteomes" id="UP000325576">
    <property type="component" value="Unassembled WGS sequence"/>
</dbReference>
<dbReference type="Pfam" id="PF10049">
    <property type="entry name" value="DUF2283"/>
    <property type="match status" value="1"/>
</dbReference>
<dbReference type="EMBL" id="MRBO01000469">
    <property type="protein sequence ID" value="KAB2584135.1"/>
    <property type="molecule type" value="Genomic_DNA"/>
</dbReference>
<protein>
    <recommendedName>
        <fullName evidence="3">DUF2283 domain-containing protein</fullName>
    </recommendedName>
</protein>
<evidence type="ECO:0000313" key="2">
    <source>
        <dbReference type="Proteomes" id="UP000325576"/>
    </source>
</evidence>
<accession>A0A5N5E174</accession>
<gene>
    <name evidence="1" type="ORF">BS297_17070</name>
</gene>
<sequence>MHLTFAAAYDPDADASYIYVASDRANGDAVRQQHVHCDGSDGQIILDYDRDGRLLGIELLGASSLVHASALSTVERPETGP</sequence>
<reference evidence="1 2" key="1">
    <citation type="journal article" date="2017" name="Poromechanics V (2013)">
        <title>Genomic Characterization of the Arsenic-Tolerant Actinobacterium, &lt;i&gt;Rhodococcus erythropolis&lt;/i&gt; S43.</title>
        <authorList>
            <person name="Retamal-Morales G."/>
            <person name="Mehnert M."/>
            <person name="Schwabe R."/>
            <person name="Tischler D."/>
            <person name="Schloemann M."/>
            <person name="Levican G.J."/>
        </authorList>
    </citation>
    <scope>NUCLEOTIDE SEQUENCE [LARGE SCALE GENOMIC DNA]</scope>
    <source>
        <strain evidence="1 2">S43</strain>
    </source>
</reference>
<proteinExistence type="predicted"/>
<organism evidence="1 2">
    <name type="scientific">Rhodococcus erythropolis</name>
    <name type="common">Arthrobacter picolinophilus</name>
    <dbReference type="NCBI Taxonomy" id="1833"/>
    <lineage>
        <taxon>Bacteria</taxon>
        <taxon>Bacillati</taxon>
        <taxon>Actinomycetota</taxon>
        <taxon>Actinomycetes</taxon>
        <taxon>Mycobacteriales</taxon>
        <taxon>Nocardiaceae</taxon>
        <taxon>Rhodococcus</taxon>
        <taxon>Rhodococcus erythropolis group</taxon>
    </lineage>
</organism>
<dbReference type="AlphaFoldDB" id="A0A5N5E174"/>
<evidence type="ECO:0000313" key="1">
    <source>
        <dbReference type="EMBL" id="KAB2584135.1"/>
    </source>
</evidence>
<comment type="caution">
    <text evidence="1">The sequence shown here is derived from an EMBL/GenBank/DDBJ whole genome shotgun (WGS) entry which is preliminary data.</text>
</comment>
<name>A0A5N5E174_RHOER</name>